<gene>
    <name evidence="1" type="ORF">AWH48_16160</name>
</gene>
<dbReference type="AlphaFoldDB" id="A0A177L1K7"/>
<dbReference type="OrthoDB" id="5456548at2"/>
<organism evidence="1 2">
    <name type="scientific">Domibacillus aminovorans</name>
    <dbReference type="NCBI Taxonomy" id="29332"/>
    <lineage>
        <taxon>Bacteria</taxon>
        <taxon>Bacillati</taxon>
        <taxon>Bacillota</taxon>
        <taxon>Bacilli</taxon>
        <taxon>Bacillales</taxon>
        <taxon>Bacillaceae</taxon>
        <taxon>Domibacillus</taxon>
    </lineage>
</organism>
<dbReference type="RefSeq" id="WP_018392525.1">
    <property type="nucleotide sequence ID" value="NZ_LQWZ01000004.1"/>
</dbReference>
<reference evidence="1 2" key="1">
    <citation type="submission" date="2016-01" db="EMBL/GenBank/DDBJ databases">
        <title>Investigation of taxonomic status of Bacillus aminovorans.</title>
        <authorList>
            <person name="Verma A."/>
            <person name="Pal Y."/>
            <person name="Krishnamurthi S."/>
        </authorList>
    </citation>
    <scope>NUCLEOTIDE SEQUENCE [LARGE SCALE GENOMIC DNA]</scope>
    <source>
        <strain evidence="1 2">DSM 4337</strain>
    </source>
</reference>
<comment type="caution">
    <text evidence="1">The sequence shown here is derived from an EMBL/GenBank/DDBJ whole genome shotgun (WGS) entry which is preliminary data.</text>
</comment>
<accession>A0A177L1K7</accession>
<name>A0A177L1K7_9BACI</name>
<evidence type="ECO:0000313" key="2">
    <source>
        <dbReference type="Proteomes" id="UP000077271"/>
    </source>
</evidence>
<evidence type="ECO:0000313" key="1">
    <source>
        <dbReference type="EMBL" id="OAH59272.1"/>
    </source>
</evidence>
<sequence length="187" mass="22417">MEFKYCLTGSGWATCFIEVNSQKFEFTASYLSDCLDDFLKALMYLNIHCVPKYELKKQTECEWDGEPEGIVWSFELKEKWMLSLKVMYYEDLDDKENQELLIKTEYPYDDFLRKVVIEVDSLIKRNGLVVYREKWNEFDFPLSAFLKLKHAVIYRNKYPSAGVMGERDEEMRSYLKNEMELLLQEIH</sequence>
<protein>
    <submittedName>
        <fullName evidence="1">Uncharacterized protein</fullName>
    </submittedName>
</protein>
<dbReference type="Proteomes" id="UP000077271">
    <property type="component" value="Unassembled WGS sequence"/>
</dbReference>
<proteinExistence type="predicted"/>
<dbReference type="EMBL" id="LQWZ01000004">
    <property type="protein sequence ID" value="OAH59272.1"/>
    <property type="molecule type" value="Genomic_DNA"/>
</dbReference>